<proteinExistence type="predicted"/>
<dbReference type="Pfam" id="PF03235">
    <property type="entry name" value="GmrSD_N"/>
    <property type="match status" value="1"/>
</dbReference>
<dbReference type="EMBL" id="QFLI01000005">
    <property type="protein sequence ID" value="PXY00835.1"/>
    <property type="molecule type" value="Genomic_DNA"/>
</dbReference>
<dbReference type="RefSeq" id="WP_110361201.1">
    <property type="nucleotide sequence ID" value="NZ_QFLI01000005.1"/>
</dbReference>
<dbReference type="PANTHER" id="PTHR39639:SF1">
    <property type="entry name" value="DUF262 DOMAIN-CONTAINING PROTEIN"/>
    <property type="match status" value="1"/>
</dbReference>
<feature type="domain" description="GmrSD restriction endonucleases N-terminal" evidence="1">
    <location>
        <begin position="60"/>
        <end position="205"/>
    </location>
</feature>
<dbReference type="AlphaFoldDB" id="A0A2V3ZVZ4"/>
<protein>
    <recommendedName>
        <fullName evidence="1">GmrSD restriction endonucleases N-terminal domain-containing protein</fullName>
    </recommendedName>
</protein>
<reference evidence="2 3" key="1">
    <citation type="submission" date="2018-05" db="EMBL/GenBank/DDBJ databases">
        <title>Marinifilum breve JC075T sp. nov., a marine bacterium isolated from Yongle Blue Hole in the South China Sea.</title>
        <authorList>
            <person name="Fu T."/>
        </authorList>
    </citation>
    <scope>NUCLEOTIDE SEQUENCE [LARGE SCALE GENOMIC DNA]</scope>
    <source>
        <strain evidence="2 3">JC075</strain>
    </source>
</reference>
<accession>A0A2V3ZVZ4</accession>
<sequence>MSDIKDNEEYQEQLYLDIENVGSENEDDLIQNDSYFSNAVIWGTDWTSETINNQLLRGTIDLFPKFQRRDAWSNKDKSRFIESLILGLPIPQIILAEKKNARGKYIVIDGKQRLLTIRRFFASSKDFKPLRLSGLEILTNLNGKTYENLKNDPQFADELNQLENQSIRTVVIKNWQNESFLYTVFLRLNTGSKQLSPQELRQALHPGDFIDFADDFSVNSEPIKEMLNLNMPDYRMRDVEIVIRYFSFKYFLNVYDGNLKKSFDYTVNELNKSWLSKENEIKSLANEFNEAISFTIGLFGNKKYAFSKWNGDGFQGNFNRAIFDIMVYYFSNPDIRNESKEKQGVIIQRFKDLCSNDIEFMTSFEHTTKSIDNTFKRLTTWGENLAEILDVKIEIPYIDAEKVYKTKLV</sequence>
<comment type="caution">
    <text evidence="2">The sequence shown here is derived from an EMBL/GenBank/DDBJ whole genome shotgun (WGS) entry which is preliminary data.</text>
</comment>
<evidence type="ECO:0000313" key="2">
    <source>
        <dbReference type="EMBL" id="PXY00835.1"/>
    </source>
</evidence>
<dbReference type="PANTHER" id="PTHR39639">
    <property type="entry name" value="CHROMOSOME 16, WHOLE GENOME SHOTGUN SEQUENCE"/>
    <property type="match status" value="1"/>
</dbReference>
<evidence type="ECO:0000259" key="1">
    <source>
        <dbReference type="Pfam" id="PF03235"/>
    </source>
</evidence>
<dbReference type="Proteomes" id="UP000248079">
    <property type="component" value="Unassembled WGS sequence"/>
</dbReference>
<keyword evidence="3" id="KW-1185">Reference proteome</keyword>
<evidence type="ECO:0000313" key="3">
    <source>
        <dbReference type="Proteomes" id="UP000248079"/>
    </source>
</evidence>
<gene>
    <name evidence="2" type="ORF">DF185_13120</name>
</gene>
<organism evidence="2 3">
    <name type="scientific">Marinifilum breve</name>
    <dbReference type="NCBI Taxonomy" id="2184082"/>
    <lineage>
        <taxon>Bacteria</taxon>
        <taxon>Pseudomonadati</taxon>
        <taxon>Bacteroidota</taxon>
        <taxon>Bacteroidia</taxon>
        <taxon>Marinilabiliales</taxon>
        <taxon>Marinifilaceae</taxon>
    </lineage>
</organism>
<name>A0A2V3ZVZ4_9BACT</name>
<dbReference type="InterPro" id="IPR004919">
    <property type="entry name" value="GmrSD_N"/>
</dbReference>
<dbReference type="OrthoDB" id="9798761at2"/>